<evidence type="ECO:0000313" key="3">
    <source>
        <dbReference type="Proteomes" id="UP000035268"/>
    </source>
</evidence>
<dbReference type="EMBL" id="CP010904">
    <property type="protein sequence ID" value="AKJ64353.1"/>
    <property type="molecule type" value="Genomic_DNA"/>
</dbReference>
<reference evidence="3" key="1">
    <citation type="submission" date="2015-02" db="EMBL/GenBank/DDBJ databases">
        <title>Description and complete genome sequence of the first cultured representative of the subdivision 5 of the Verrucomicrobia phylum.</title>
        <authorList>
            <person name="Spring S."/>
            <person name="Bunk B."/>
            <person name="Sproer C."/>
            <person name="Klenk H.-P."/>
        </authorList>
    </citation>
    <scope>NUCLEOTIDE SEQUENCE [LARGE SCALE GENOMIC DNA]</scope>
    <source>
        <strain evidence="3">L21-Fru-AB</strain>
    </source>
</reference>
<dbReference type="RefSeq" id="WP_052881694.1">
    <property type="nucleotide sequence ID" value="NZ_CP010904.1"/>
</dbReference>
<dbReference type="AlphaFoldDB" id="A0A0G3EDG5"/>
<sequence length="228" mass="25052">MKAELKVFDSPHALYDHTASVLRGWMTRPPPGAQLTGIMLSGGRTPQKVFSRLAGTSSTLHPKVMLFLSDERMVPFSSDQSNFGHVRPMLKAWAAGGEQLLPVHTELPLEDAAERFDRDLGQALLRGLRIGFGLLGLGTDGHTASLFTREDAARGGDELACAVRREDEPDRVSVTPALLRCVQRIRILAGGESKRSMIGRLMEDPDSIPAGRALHDHPDVEIWTEQRL</sequence>
<organism evidence="2 3">
    <name type="scientific">Kiritimatiella glycovorans</name>
    <dbReference type="NCBI Taxonomy" id="1307763"/>
    <lineage>
        <taxon>Bacteria</taxon>
        <taxon>Pseudomonadati</taxon>
        <taxon>Kiritimatiellota</taxon>
        <taxon>Kiritimatiellia</taxon>
        <taxon>Kiritimatiellales</taxon>
        <taxon>Kiritimatiellaceae</taxon>
        <taxon>Kiritimatiella</taxon>
    </lineage>
</organism>
<keyword evidence="3" id="KW-1185">Reference proteome</keyword>
<dbReference type="EC" id="3.1.1.31" evidence="2"/>
<evidence type="ECO:0000313" key="2">
    <source>
        <dbReference type="EMBL" id="AKJ64353.1"/>
    </source>
</evidence>
<reference evidence="2 3" key="2">
    <citation type="journal article" date="2016" name="ISME J.">
        <title>Characterization of the first cultured representative of Verrucomicrobia subdivision 5 indicates the proposal of a novel phylum.</title>
        <authorList>
            <person name="Spring S."/>
            <person name="Bunk B."/>
            <person name="Sproer C."/>
            <person name="Schumann P."/>
            <person name="Rohde M."/>
            <person name="Tindall B.J."/>
            <person name="Klenk H.P."/>
        </authorList>
    </citation>
    <scope>NUCLEOTIDE SEQUENCE [LARGE SCALE GENOMIC DNA]</scope>
    <source>
        <strain evidence="2 3">L21-Fru-AB</strain>
    </source>
</reference>
<gene>
    <name evidence="2" type="primary">pgl</name>
    <name evidence="2" type="ORF">L21SP4_01101</name>
</gene>
<dbReference type="PATRIC" id="fig|1609981.3.peg.1150"/>
<dbReference type="GO" id="GO:0017057">
    <property type="term" value="F:6-phosphogluconolactonase activity"/>
    <property type="evidence" value="ECO:0007669"/>
    <property type="project" value="UniProtKB-EC"/>
</dbReference>
<dbReference type="InterPro" id="IPR039104">
    <property type="entry name" value="6PGL"/>
</dbReference>
<evidence type="ECO:0000259" key="1">
    <source>
        <dbReference type="Pfam" id="PF01182"/>
    </source>
</evidence>
<proteinExistence type="predicted"/>
<dbReference type="PANTHER" id="PTHR11054">
    <property type="entry name" value="6-PHOSPHOGLUCONOLACTONASE"/>
    <property type="match status" value="1"/>
</dbReference>
<dbReference type="Gene3D" id="3.40.50.1360">
    <property type="match status" value="1"/>
</dbReference>
<protein>
    <submittedName>
        <fullName evidence="2">6-phosphogluconolactonase</fullName>
        <ecNumber evidence="2">3.1.1.31</ecNumber>
    </submittedName>
</protein>
<feature type="domain" description="Glucosamine/galactosamine-6-phosphate isomerase" evidence="1">
    <location>
        <begin position="37"/>
        <end position="216"/>
    </location>
</feature>
<dbReference type="InterPro" id="IPR006148">
    <property type="entry name" value="Glc/Gal-6P_isomerase"/>
</dbReference>
<keyword evidence="2" id="KW-0378">Hydrolase</keyword>
<accession>A0A0G3EDG5</accession>
<dbReference type="Proteomes" id="UP000035268">
    <property type="component" value="Chromosome"/>
</dbReference>
<dbReference type="STRING" id="1307763.L21SP4_01101"/>
<dbReference type="Pfam" id="PF01182">
    <property type="entry name" value="Glucosamine_iso"/>
    <property type="match status" value="1"/>
</dbReference>
<dbReference type="PANTHER" id="PTHR11054:SF0">
    <property type="entry name" value="6-PHOSPHOGLUCONOLACTONASE"/>
    <property type="match status" value="1"/>
</dbReference>
<name>A0A0G3EDG5_9BACT</name>
<dbReference type="GO" id="GO:0005975">
    <property type="term" value="P:carbohydrate metabolic process"/>
    <property type="evidence" value="ECO:0007669"/>
    <property type="project" value="InterPro"/>
</dbReference>
<dbReference type="SUPFAM" id="SSF100950">
    <property type="entry name" value="NagB/RpiA/CoA transferase-like"/>
    <property type="match status" value="1"/>
</dbReference>
<dbReference type="KEGG" id="vbl:L21SP4_01101"/>
<dbReference type="InterPro" id="IPR037171">
    <property type="entry name" value="NagB/RpiA_transferase-like"/>
</dbReference>
<dbReference type="OrthoDB" id="9810967at2"/>